<dbReference type="SUPFAM" id="SSF54197">
    <property type="entry name" value="HIT-like"/>
    <property type="match status" value="2"/>
</dbReference>
<keyword evidence="9 14" id="KW-0479">Metal-binding</keyword>
<evidence type="ECO:0000256" key="9">
    <source>
        <dbReference type="ARBA" id="ARBA00022723"/>
    </source>
</evidence>
<evidence type="ECO:0000259" key="16">
    <source>
        <dbReference type="Pfam" id="PF02744"/>
    </source>
</evidence>
<dbReference type="EMBL" id="BAAATD010000016">
    <property type="protein sequence ID" value="GAA2631907.1"/>
    <property type="molecule type" value="Genomic_DNA"/>
</dbReference>
<evidence type="ECO:0000256" key="5">
    <source>
        <dbReference type="ARBA" id="ARBA00012384"/>
    </source>
</evidence>
<feature type="domain" description="Galactose-1-phosphate uridyl transferase N-terminal" evidence="15">
    <location>
        <begin position="52"/>
        <end position="207"/>
    </location>
</feature>
<comment type="caution">
    <text evidence="17">The sequence shown here is derived from an EMBL/GenBank/DDBJ whole genome shotgun (WGS) entry which is preliminary data.</text>
</comment>
<evidence type="ECO:0000256" key="14">
    <source>
        <dbReference type="RuleBase" id="RU000506"/>
    </source>
</evidence>
<dbReference type="Pfam" id="PF01087">
    <property type="entry name" value="GalP_UDP_transf"/>
    <property type="match status" value="1"/>
</dbReference>
<keyword evidence="12 14" id="KW-0119">Carbohydrate metabolism</keyword>
<keyword evidence="10" id="KW-0862">Zinc</keyword>
<dbReference type="GO" id="GO:0016779">
    <property type="term" value="F:nucleotidyltransferase activity"/>
    <property type="evidence" value="ECO:0007669"/>
    <property type="project" value="UniProtKB-KW"/>
</dbReference>
<keyword evidence="7 14" id="KW-0808">Transferase</keyword>
<accession>A0ABN3QPH4</accession>
<dbReference type="InterPro" id="IPR019779">
    <property type="entry name" value="GalP_UDPtransf1_His-AS"/>
</dbReference>
<evidence type="ECO:0000256" key="6">
    <source>
        <dbReference type="ARBA" id="ARBA00016340"/>
    </source>
</evidence>
<comment type="catalytic activity">
    <reaction evidence="1 14">
        <text>alpha-D-galactose 1-phosphate + UDP-alpha-D-glucose = alpha-D-glucose 1-phosphate + UDP-alpha-D-galactose</text>
        <dbReference type="Rhea" id="RHEA:13989"/>
        <dbReference type="ChEBI" id="CHEBI:58336"/>
        <dbReference type="ChEBI" id="CHEBI:58601"/>
        <dbReference type="ChEBI" id="CHEBI:58885"/>
        <dbReference type="ChEBI" id="CHEBI:66914"/>
        <dbReference type="EC" id="2.7.7.12"/>
    </reaction>
</comment>
<name>A0ABN3QPH4_9ACTN</name>
<evidence type="ECO:0000256" key="11">
    <source>
        <dbReference type="ARBA" id="ARBA00023144"/>
    </source>
</evidence>
<feature type="domain" description="Galactose-1-phosphate uridyl transferase C-terminal" evidence="16">
    <location>
        <begin position="219"/>
        <end position="366"/>
    </location>
</feature>
<comment type="pathway">
    <text evidence="3 14">Carbohydrate metabolism; galactose metabolism.</text>
</comment>
<evidence type="ECO:0000256" key="8">
    <source>
        <dbReference type="ARBA" id="ARBA00022695"/>
    </source>
</evidence>
<dbReference type="Gene3D" id="3.30.428.10">
    <property type="entry name" value="HIT-like"/>
    <property type="match status" value="2"/>
</dbReference>
<evidence type="ECO:0000256" key="1">
    <source>
        <dbReference type="ARBA" id="ARBA00001107"/>
    </source>
</evidence>
<dbReference type="PANTHER" id="PTHR11943:SF1">
    <property type="entry name" value="GALACTOSE-1-PHOSPHATE URIDYLYLTRANSFERASE"/>
    <property type="match status" value="1"/>
</dbReference>
<dbReference type="PANTHER" id="PTHR11943">
    <property type="entry name" value="GALACTOSE-1-PHOSPHATE URIDYLYLTRANSFERASE"/>
    <property type="match status" value="1"/>
</dbReference>
<evidence type="ECO:0000256" key="2">
    <source>
        <dbReference type="ARBA" id="ARBA00001947"/>
    </source>
</evidence>
<organism evidence="17 18">
    <name type="scientific">Actinomadura fulvescens</name>
    <dbReference type="NCBI Taxonomy" id="46160"/>
    <lineage>
        <taxon>Bacteria</taxon>
        <taxon>Bacillati</taxon>
        <taxon>Actinomycetota</taxon>
        <taxon>Actinomycetes</taxon>
        <taxon>Streptosporangiales</taxon>
        <taxon>Thermomonosporaceae</taxon>
        <taxon>Actinomadura</taxon>
    </lineage>
</organism>
<dbReference type="InterPro" id="IPR005850">
    <property type="entry name" value="GalP_Utransf_C"/>
</dbReference>
<comment type="similarity">
    <text evidence="4 14">Belongs to the galactose-1-phosphate uridylyltransferase type 1 family.</text>
</comment>
<dbReference type="PIRSF" id="PIRSF000808">
    <property type="entry name" value="GalT"/>
    <property type="match status" value="1"/>
</dbReference>
<proteinExistence type="inferred from homology"/>
<evidence type="ECO:0000256" key="7">
    <source>
        <dbReference type="ARBA" id="ARBA00022679"/>
    </source>
</evidence>
<keyword evidence="8 14" id="KW-0548">Nucleotidyltransferase</keyword>
<evidence type="ECO:0000313" key="17">
    <source>
        <dbReference type="EMBL" id="GAA2631907.1"/>
    </source>
</evidence>
<evidence type="ECO:0000256" key="12">
    <source>
        <dbReference type="ARBA" id="ARBA00023277"/>
    </source>
</evidence>
<dbReference type="Pfam" id="PF02744">
    <property type="entry name" value="GalP_UDP_tr_C"/>
    <property type="match status" value="1"/>
</dbReference>
<keyword evidence="18" id="KW-1185">Reference proteome</keyword>
<dbReference type="EC" id="2.7.7.12" evidence="5 13"/>
<comment type="cofactor">
    <cofactor evidence="2">
        <name>Zn(2+)</name>
        <dbReference type="ChEBI" id="CHEBI:29105"/>
    </cofactor>
</comment>
<evidence type="ECO:0000256" key="4">
    <source>
        <dbReference type="ARBA" id="ARBA00010951"/>
    </source>
</evidence>
<dbReference type="PROSITE" id="PS00117">
    <property type="entry name" value="GAL_P_UDP_TRANSF_I"/>
    <property type="match status" value="1"/>
</dbReference>
<evidence type="ECO:0000313" key="18">
    <source>
        <dbReference type="Proteomes" id="UP001501509"/>
    </source>
</evidence>
<dbReference type="Proteomes" id="UP001501509">
    <property type="component" value="Unassembled WGS sequence"/>
</dbReference>
<evidence type="ECO:0000256" key="13">
    <source>
        <dbReference type="NCBIfam" id="TIGR00209"/>
    </source>
</evidence>
<evidence type="ECO:0000256" key="10">
    <source>
        <dbReference type="ARBA" id="ARBA00022833"/>
    </source>
</evidence>
<gene>
    <name evidence="17" type="primary">galT_2</name>
    <name evidence="17" type="ORF">GCM10010411_82620</name>
</gene>
<dbReference type="InterPro" id="IPR001937">
    <property type="entry name" value="GalP_UDPtransf1"/>
</dbReference>
<keyword evidence="11 14" id="KW-0299">Galactose metabolism</keyword>
<reference evidence="17 18" key="1">
    <citation type="journal article" date="2019" name="Int. J. Syst. Evol. Microbiol.">
        <title>The Global Catalogue of Microorganisms (GCM) 10K type strain sequencing project: providing services to taxonomists for standard genome sequencing and annotation.</title>
        <authorList>
            <consortium name="The Broad Institute Genomics Platform"/>
            <consortium name="The Broad Institute Genome Sequencing Center for Infectious Disease"/>
            <person name="Wu L."/>
            <person name="Ma J."/>
        </authorList>
    </citation>
    <scope>NUCLEOTIDE SEQUENCE [LARGE SCALE GENOMIC DNA]</scope>
    <source>
        <strain evidence="17 18">JCM 6833</strain>
    </source>
</reference>
<sequence>MSKATMSTPPVWRTAARLADGREIVYFDETPGRRPLPDGRGLPRPAPECEIRRDPLTGDWIAVTAHRNTRTFLPPAEECPLCPSRDGRLSEIPDPDYDVVVFENRFPSFSAATPDVAPLVDGEPLFVRARGAGRCEVVCFSSDHQASAATLPGGRMSTVIEAWADRTAALSRRDDVAQVAVFENRGEEIGVTLHHPHGQVYGYPYVPARTVRMIERAREHRAATGGELFADVLAAERRAGTRIVRAGEHWTTFVPAAARWPVEAHVTPHRHVPDLASLNPAERAELAVLYRDLLRRCDALYGTPLPYIAVWHQAPVRDGRDDIRLHLQLCSVRRAADKIKYLAGSESGLAAWINDVAPERIAARLREAA</sequence>
<evidence type="ECO:0000259" key="15">
    <source>
        <dbReference type="Pfam" id="PF01087"/>
    </source>
</evidence>
<dbReference type="NCBIfam" id="TIGR00209">
    <property type="entry name" value="galT_1"/>
    <property type="match status" value="1"/>
</dbReference>
<protein>
    <recommendedName>
        <fullName evidence="6 13">Galactose-1-phosphate uridylyltransferase</fullName>
        <ecNumber evidence="5 13">2.7.7.12</ecNumber>
    </recommendedName>
</protein>
<dbReference type="InterPro" id="IPR036265">
    <property type="entry name" value="HIT-like_sf"/>
</dbReference>
<evidence type="ECO:0000256" key="3">
    <source>
        <dbReference type="ARBA" id="ARBA00004947"/>
    </source>
</evidence>
<dbReference type="InterPro" id="IPR005849">
    <property type="entry name" value="GalP_Utransf_N"/>
</dbReference>